<accession>A0ABS1CL29</accession>
<reference evidence="2 3" key="1">
    <citation type="journal article" date="2020" name="Microorganisms">
        <title>Osmotic Adaptation and Compatible Solute Biosynthesis of Phototrophic Bacteria as Revealed from Genome Analyses.</title>
        <authorList>
            <person name="Imhoff J.F."/>
            <person name="Rahn T."/>
            <person name="Kunzel S."/>
            <person name="Keller A."/>
            <person name="Neulinger S.C."/>
        </authorList>
    </citation>
    <scope>NUCLEOTIDE SEQUENCE [LARGE SCALE GENOMIC DNA]</scope>
    <source>
        <strain evidence="2 3">DSM 6210</strain>
    </source>
</reference>
<dbReference type="InterPro" id="IPR010985">
    <property type="entry name" value="Ribbon_hlx_hlx"/>
</dbReference>
<dbReference type="RefSeq" id="WP_200239480.1">
    <property type="nucleotide sequence ID" value="NZ_NRRV01000041.1"/>
</dbReference>
<comment type="caution">
    <text evidence="2">The sequence shown here is derived from an EMBL/GenBank/DDBJ whole genome shotgun (WGS) entry which is preliminary data.</text>
</comment>
<evidence type="ECO:0000313" key="3">
    <source>
        <dbReference type="Proteomes" id="UP000748752"/>
    </source>
</evidence>
<proteinExistence type="predicted"/>
<dbReference type="EMBL" id="NRRV01000041">
    <property type="protein sequence ID" value="MBK1632169.1"/>
    <property type="molecule type" value="Genomic_DNA"/>
</dbReference>
<organism evidence="2 3">
    <name type="scientific">Thiohalocapsa halophila</name>
    <dbReference type="NCBI Taxonomy" id="69359"/>
    <lineage>
        <taxon>Bacteria</taxon>
        <taxon>Pseudomonadati</taxon>
        <taxon>Pseudomonadota</taxon>
        <taxon>Gammaproteobacteria</taxon>
        <taxon>Chromatiales</taxon>
        <taxon>Chromatiaceae</taxon>
        <taxon>Thiohalocapsa</taxon>
    </lineage>
</organism>
<gene>
    <name evidence="2" type="ORF">CKO31_15775</name>
</gene>
<dbReference type="InterPro" id="IPR053853">
    <property type="entry name" value="FitA-like_RHH"/>
</dbReference>
<evidence type="ECO:0000259" key="1">
    <source>
        <dbReference type="Pfam" id="PF22513"/>
    </source>
</evidence>
<protein>
    <recommendedName>
        <fullName evidence="1">Antitoxin FitA-like ribbon-helix-helix domain-containing protein</fullName>
    </recommendedName>
</protein>
<feature type="domain" description="Antitoxin FitA-like ribbon-helix-helix" evidence="1">
    <location>
        <begin position="2"/>
        <end position="40"/>
    </location>
</feature>
<keyword evidence="3" id="KW-1185">Reference proteome</keyword>
<sequence length="72" mass="8294">MASVLIKNLPSEVHRQLKRRARRHHWSFNQELIALIEAALDNRAVQALPAPVELRKSLTRSMLDQARQEGRA</sequence>
<dbReference type="SUPFAM" id="SSF47598">
    <property type="entry name" value="Ribbon-helix-helix"/>
    <property type="match status" value="1"/>
</dbReference>
<dbReference type="Proteomes" id="UP000748752">
    <property type="component" value="Unassembled WGS sequence"/>
</dbReference>
<dbReference type="InterPro" id="IPR013321">
    <property type="entry name" value="Arc_rbn_hlx_hlx"/>
</dbReference>
<dbReference type="Pfam" id="PF22513">
    <property type="entry name" value="FitA-like_RHH"/>
    <property type="match status" value="1"/>
</dbReference>
<dbReference type="Gene3D" id="1.10.1220.10">
    <property type="entry name" value="Met repressor-like"/>
    <property type="match status" value="1"/>
</dbReference>
<name>A0ABS1CL29_9GAMM</name>
<evidence type="ECO:0000313" key="2">
    <source>
        <dbReference type="EMBL" id="MBK1632169.1"/>
    </source>
</evidence>